<protein>
    <recommendedName>
        <fullName evidence="2">site-specific DNA-methyltransferase (adenine-specific)</fullName>
        <ecNumber evidence="2">2.1.1.72</ecNumber>
    </recommendedName>
</protein>
<evidence type="ECO:0000313" key="9">
    <source>
        <dbReference type="Proteomes" id="UP000297861"/>
    </source>
</evidence>
<comment type="similarity">
    <text evidence="1">Belongs to the N(4)/N(6)-methyltransferase family.</text>
</comment>
<dbReference type="AlphaFoldDB" id="A0A4Y8L057"/>
<comment type="caution">
    <text evidence="8">The sequence shown here is derived from an EMBL/GenBank/DDBJ whole genome shotgun (WGS) entry which is preliminary data.</text>
</comment>
<accession>A0A4Y8L057</accession>
<dbReference type="GO" id="GO:0003677">
    <property type="term" value="F:DNA binding"/>
    <property type="evidence" value="ECO:0007669"/>
    <property type="project" value="InterPro"/>
</dbReference>
<dbReference type="PROSITE" id="PS00092">
    <property type="entry name" value="N6_MTASE"/>
    <property type="match status" value="1"/>
</dbReference>
<keyword evidence="9" id="KW-1185">Reference proteome</keyword>
<keyword evidence="5" id="KW-0949">S-adenosyl-L-methionine</keyword>
<dbReference type="SUPFAM" id="SSF53335">
    <property type="entry name" value="S-adenosyl-L-methionine-dependent methyltransferases"/>
    <property type="match status" value="1"/>
</dbReference>
<dbReference type="Pfam" id="PF01555">
    <property type="entry name" value="N6_N4_Mtase"/>
    <property type="match status" value="1"/>
</dbReference>
<evidence type="ECO:0000256" key="4">
    <source>
        <dbReference type="ARBA" id="ARBA00022679"/>
    </source>
</evidence>
<proteinExistence type="inferred from homology"/>
<dbReference type="GO" id="GO:0032259">
    <property type="term" value="P:methylation"/>
    <property type="evidence" value="ECO:0007669"/>
    <property type="project" value="UniProtKB-KW"/>
</dbReference>
<keyword evidence="3" id="KW-0489">Methyltransferase</keyword>
<dbReference type="Proteomes" id="UP000297861">
    <property type="component" value="Unassembled WGS sequence"/>
</dbReference>
<reference evidence="8 9" key="1">
    <citation type="submission" date="2019-03" db="EMBL/GenBank/DDBJ databases">
        <title>San Antonio Military Medical Center submission to MRSN (WRAIR), pending publication.</title>
        <authorList>
            <person name="Blyth D.M."/>
            <person name="Mccarthy S.L."/>
            <person name="Schall S.E."/>
            <person name="Stam J.A."/>
            <person name="Ong A.C."/>
            <person name="Mcgann P.T."/>
        </authorList>
    </citation>
    <scope>NUCLEOTIDE SEQUENCE [LARGE SCALE GENOMIC DNA]</scope>
    <source>
        <strain evidence="8 9">MRSN571793</strain>
    </source>
</reference>
<dbReference type="GO" id="GO:0008170">
    <property type="term" value="F:N-methyltransferase activity"/>
    <property type="evidence" value="ECO:0007669"/>
    <property type="project" value="InterPro"/>
</dbReference>
<dbReference type="SUPFAM" id="SSF110849">
    <property type="entry name" value="ParB/Sulfiredoxin"/>
    <property type="match status" value="1"/>
</dbReference>
<keyword evidence="4" id="KW-0808">Transferase</keyword>
<dbReference type="GO" id="GO:0009007">
    <property type="term" value="F:site-specific DNA-methyltransferase (adenine-specific) activity"/>
    <property type="evidence" value="ECO:0007669"/>
    <property type="project" value="UniProtKB-EC"/>
</dbReference>
<evidence type="ECO:0000256" key="2">
    <source>
        <dbReference type="ARBA" id="ARBA00011900"/>
    </source>
</evidence>
<dbReference type="InterPro" id="IPR015840">
    <property type="entry name" value="DNA_MeTrfase_ParB"/>
</dbReference>
<dbReference type="EMBL" id="SOML01000007">
    <property type="protein sequence ID" value="TFD95641.1"/>
    <property type="molecule type" value="Genomic_DNA"/>
</dbReference>
<dbReference type="PRINTS" id="PR00506">
    <property type="entry name" value="D21N6MTFRASE"/>
</dbReference>
<dbReference type="PIRSF" id="PIRSF036758">
    <property type="entry name" value="Aden_M_ParB"/>
    <property type="match status" value="1"/>
</dbReference>
<dbReference type="InterPro" id="IPR036086">
    <property type="entry name" value="ParB/Sulfiredoxin_sf"/>
</dbReference>
<dbReference type="InterPro" id="IPR002941">
    <property type="entry name" value="DNA_methylase_N4/N6"/>
</dbReference>
<evidence type="ECO:0000256" key="6">
    <source>
        <dbReference type="ARBA" id="ARBA00047942"/>
    </source>
</evidence>
<dbReference type="InterPro" id="IPR002295">
    <property type="entry name" value="N4/N6-MTase_EcoPI_Mod-like"/>
</dbReference>
<name>A0A4Y8L057_9BACT</name>
<evidence type="ECO:0000259" key="7">
    <source>
        <dbReference type="Pfam" id="PF01555"/>
    </source>
</evidence>
<gene>
    <name evidence="8" type="ORF">E2605_12460</name>
</gene>
<comment type="catalytic activity">
    <reaction evidence="6">
        <text>a 2'-deoxyadenosine in DNA + S-adenosyl-L-methionine = an N(6)-methyl-2'-deoxyadenosine in DNA + S-adenosyl-L-homocysteine + H(+)</text>
        <dbReference type="Rhea" id="RHEA:15197"/>
        <dbReference type="Rhea" id="RHEA-COMP:12418"/>
        <dbReference type="Rhea" id="RHEA-COMP:12419"/>
        <dbReference type="ChEBI" id="CHEBI:15378"/>
        <dbReference type="ChEBI" id="CHEBI:57856"/>
        <dbReference type="ChEBI" id="CHEBI:59789"/>
        <dbReference type="ChEBI" id="CHEBI:90615"/>
        <dbReference type="ChEBI" id="CHEBI:90616"/>
        <dbReference type="EC" id="2.1.1.72"/>
    </reaction>
</comment>
<dbReference type="Gene3D" id="3.40.50.150">
    <property type="entry name" value="Vaccinia Virus protein VP39"/>
    <property type="match status" value="1"/>
</dbReference>
<sequence>MSKLTWTTEQRKVRDLIPSGYNPRTRDEKGQSVLEESLDKFGLVDTPVINRDEQLISGHRRLEYYIERGLLEELIDVRVPSRELTKDEVKQYMLLANTHAGKWDLIKLEEEFGDIYKGIMVNELPSLESGLPSAEQITQGKDAEREIVEDDFNDLPPKDPITQLHDLYELGLHRLICGDSTDINVIGRLMAGVLAHMIFTDPPYNLAPQQFSGFGKNEAQTFVMGVGEMSENEFVSFLKKCFLVQIRYSIKGSIHYVCMDWKHVNEITTAGKVFSEFKNMIVWNKTNGGMGTFYRSKHELIFQYQNNEDIPEELLNERLDIIEKHGYEDGHELIFAFKSGRERNINNFMLGQTGRYRTNVWEYPGASVFHKTADVTTKDHPTPKPVKLVADAIMDCSLIGHIILDLFSGSGTTIIAADQTDRIAYVCDLDPGYCDLNVRRYVRYCRNAGKSIVIKKNGKQLTKEELKEYEVR</sequence>
<evidence type="ECO:0000256" key="1">
    <source>
        <dbReference type="ARBA" id="ARBA00006594"/>
    </source>
</evidence>
<evidence type="ECO:0000313" key="8">
    <source>
        <dbReference type="EMBL" id="TFD95641.1"/>
    </source>
</evidence>
<feature type="domain" description="DNA methylase N-4/N-6" evidence="7">
    <location>
        <begin position="196"/>
        <end position="437"/>
    </location>
</feature>
<organism evidence="8 9">
    <name type="scientific">Dysgonomonas capnocytophagoides</name>
    <dbReference type="NCBI Taxonomy" id="45254"/>
    <lineage>
        <taxon>Bacteria</taxon>
        <taxon>Pseudomonadati</taxon>
        <taxon>Bacteroidota</taxon>
        <taxon>Bacteroidia</taxon>
        <taxon>Bacteroidales</taxon>
        <taxon>Dysgonomonadaceae</taxon>
        <taxon>Dysgonomonas</taxon>
    </lineage>
</organism>
<dbReference type="EC" id="2.1.1.72" evidence="2"/>
<dbReference type="OrthoDB" id="9800801at2"/>
<dbReference type="InterPro" id="IPR029063">
    <property type="entry name" value="SAM-dependent_MTases_sf"/>
</dbReference>
<dbReference type="RefSeq" id="WP_134436660.1">
    <property type="nucleotide sequence ID" value="NZ_JAWZLG010000074.1"/>
</dbReference>
<evidence type="ECO:0000256" key="3">
    <source>
        <dbReference type="ARBA" id="ARBA00022603"/>
    </source>
</evidence>
<evidence type="ECO:0000256" key="5">
    <source>
        <dbReference type="ARBA" id="ARBA00022691"/>
    </source>
</evidence>
<dbReference type="InterPro" id="IPR002052">
    <property type="entry name" value="DNA_methylase_N6_adenine_CS"/>
</dbReference>